<proteinExistence type="predicted"/>
<dbReference type="Proteomes" id="UP000316759">
    <property type="component" value="Unassembled WGS sequence"/>
</dbReference>
<keyword evidence="2" id="KW-1185">Reference proteome</keyword>
<organism evidence="1 2">
    <name type="scientific">Fasciola gigantica</name>
    <name type="common">Giant liver fluke</name>
    <dbReference type="NCBI Taxonomy" id="46835"/>
    <lineage>
        <taxon>Eukaryota</taxon>
        <taxon>Metazoa</taxon>
        <taxon>Spiralia</taxon>
        <taxon>Lophotrochozoa</taxon>
        <taxon>Platyhelminthes</taxon>
        <taxon>Trematoda</taxon>
        <taxon>Digenea</taxon>
        <taxon>Plagiorchiida</taxon>
        <taxon>Echinostomata</taxon>
        <taxon>Echinostomatoidea</taxon>
        <taxon>Fasciolidae</taxon>
        <taxon>Fasciola</taxon>
    </lineage>
</organism>
<name>A0A504YV53_FASGI</name>
<accession>A0A504YV53</accession>
<dbReference type="InterPro" id="IPR005334">
    <property type="entry name" value="Tctex-1-like"/>
</dbReference>
<sequence>MQLSPLDFTQQRSSRAVSTISLEASNVLSTPPRALEKTYQLEPTPGKEFIVAEARDIVKRILVEQLGPSLRRAPTISRSSNTFILSFSRDTPIVCWLANFVRQRLVREISATDVRQGGRHKIVVHVLHVDELPEVPPAEILVSSCGLWNSDTDRWFSVQHQTEMGTIVVTVFACYHD</sequence>
<dbReference type="Pfam" id="PF03645">
    <property type="entry name" value="Tctex-1"/>
    <property type="match status" value="1"/>
</dbReference>
<reference evidence="1 2" key="1">
    <citation type="submission" date="2019-04" db="EMBL/GenBank/DDBJ databases">
        <title>Annotation for the trematode Fasciola gigantica.</title>
        <authorList>
            <person name="Choi Y.-J."/>
        </authorList>
    </citation>
    <scope>NUCLEOTIDE SEQUENCE [LARGE SCALE GENOMIC DNA]</scope>
    <source>
        <strain evidence="1">Uganda_cow_1</strain>
    </source>
</reference>
<protein>
    <submittedName>
        <fullName evidence="1">Uncharacterized protein</fullName>
    </submittedName>
</protein>
<evidence type="ECO:0000313" key="2">
    <source>
        <dbReference type="Proteomes" id="UP000316759"/>
    </source>
</evidence>
<gene>
    <name evidence="1" type="ORF">FGIG_02487</name>
</gene>
<dbReference type="AlphaFoldDB" id="A0A504YV53"/>
<dbReference type="OrthoDB" id="6237452at2759"/>
<comment type="caution">
    <text evidence="1">The sequence shown here is derived from an EMBL/GenBank/DDBJ whole genome shotgun (WGS) entry which is preliminary data.</text>
</comment>
<evidence type="ECO:0000313" key="1">
    <source>
        <dbReference type="EMBL" id="TPP65253.1"/>
    </source>
</evidence>
<dbReference type="EMBL" id="SUNJ01003456">
    <property type="protein sequence ID" value="TPP65253.1"/>
    <property type="molecule type" value="Genomic_DNA"/>
</dbReference>